<dbReference type="Proteomes" id="UP000030649">
    <property type="component" value="Unassembled WGS sequence"/>
</dbReference>
<protein>
    <submittedName>
        <fullName evidence="3">Response regulator containing CheY-like receiver, AAA-type ATPase, and DNA-binding domain protein</fullName>
    </submittedName>
</protein>
<dbReference type="Gene3D" id="3.40.50.2300">
    <property type="match status" value="1"/>
</dbReference>
<dbReference type="InterPro" id="IPR011006">
    <property type="entry name" value="CheY-like_superfamily"/>
</dbReference>
<dbReference type="STRING" id="1238424.J07HQW1_03178"/>
<keyword evidence="1" id="KW-0597">Phosphoprotein</keyword>
<name>U1PLL4_9EURY</name>
<evidence type="ECO:0000313" key="3">
    <source>
        <dbReference type="EMBL" id="ERG93121.1"/>
    </source>
</evidence>
<dbReference type="GO" id="GO:0000160">
    <property type="term" value="P:phosphorelay signal transduction system"/>
    <property type="evidence" value="ECO:0007669"/>
    <property type="project" value="InterPro"/>
</dbReference>
<dbReference type="InterPro" id="IPR001789">
    <property type="entry name" value="Sig_transdc_resp-reg_receiver"/>
</dbReference>
<feature type="domain" description="Response regulatory" evidence="2">
    <location>
        <begin position="1"/>
        <end position="103"/>
    </location>
</feature>
<evidence type="ECO:0000313" key="4">
    <source>
        <dbReference type="Proteomes" id="UP000030649"/>
    </source>
</evidence>
<keyword evidence="3" id="KW-0238">DNA-binding</keyword>
<evidence type="ECO:0000256" key="1">
    <source>
        <dbReference type="PROSITE-ProRule" id="PRU00169"/>
    </source>
</evidence>
<sequence>MLERQDDQFDIKTAPSASDGLAIVESHSVDCIVSDYNVSDMTGVEFLEIIDKQYPHIPYLLFIETDRDIIATDATPPDATDSNETQDAFRRYNLLANRVLSLVQQQNIKNITCCKNLIQLTEAVGQNDGFRFNVR</sequence>
<dbReference type="EMBL" id="KE356560">
    <property type="protein sequence ID" value="ERG93121.1"/>
    <property type="molecule type" value="Genomic_DNA"/>
</dbReference>
<feature type="modified residue" description="4-aspartylphosphate" evidence="1">
    <location>
        <position position="35"/>
    </location>
</feature>
<dbReference type="AlphaFoldDB" id="U1PLL4"/>
<dbReference type="Pfam" id="PF00072">
    <property type="entry name" value="Response_reg"/>
    <property type="match status" value="1"/>
</dbReference>
<proteinExistence type="predicted"/>
<dbReference type="SUPFAM" id="SSF52172">
    <property type="entry name" value="CheY-like"/>
    <property type="match status" value="1"/>
</dbReference>
<accession>U1PLL4</accession>
<evidence type="ECO:0000259" key="2">
    <source>
        <dbReference type="PROSITE" id="PS50110"/>
    </source>
</evidence>
<dbReference type="GO" id="GO:0003677">
    <property type="term" value="F:DNA binding"/>
    <property type="evidence" value="ECO:0007669"/>
    <property type="project" value="UniProtKB-KW"/>
</dbReference>
<dbReference type="PROSITE" id="PS50110">
    <property type="entry name" value="RESPONSE_REGULATORY"/>
    <property type="match status" value="1"/>
</dbReference>
<gene>
    <name evidence="3" type="ORF">J07HQW1_03178</name>
</gene>
<organism evidence="3 4">
    <name type="scientific">Haloquadratum walsbyi J07HQW1</name>
    <dbReference type="NCBI Taxonomy" id="1238424"/>
    <lineage>
        <taxon>Archaea</taxon>
        <taxon>Methanobacteriati</taxon>
        <taxon>Methanobacteriota</taxon>
        <taxon>Stenosarchaea group</taxon>
        <taxon>Halobacteria</taxon>
        <taxon>Halobacteriales</taxon>
        <taxon>Haloferacaceae</taxon>
        <taxon>Haloquadratum</taxon>
    </lineage>
</organism>
<dbReference type="HOGENOM" id="CLU_1881029_0_0_2"/>
<reference evidence="3 4" key="1">
    <citation type="journal article" date="2013" name="PLoS ONE">
        <title>Assembly-driven community genomics of a hypersaline microbial ecosystem.</title>
        <authorList>
            <person name="Podell S."/>
            <person name="Ugalde J.A."/>
            <person name="Narasingarao P."/>
            <person name="Banfield J.F."/>
            <person name="Heidelberg K.B."/>
            <person name="Allen E.E."/>
        </authorList>
    </citation>
    <scope>NUCLEOTIDE SEQUENCE [LARGE SCALE GENOMIC DNA]</scope>
    <source>
        <strain evidence="4">J07HQW1</strain>
    </source>
</reference>